<keyword evidence="15" id="KW-1185">Reference proteome</keyword>
<evidence type="ECO:0000256" key="5">
    <source>
        <dbReference type="ARBA" id="ARBA00013376"/>
    </source>
</evidence>
<keyword evidence="8 10" id="KW-0560">Oxidoreductase</keyword>
<feature type="domain" description="Aspartate/homoserine dehydrogenase NAD-binding" evidence="13">
    <location>
        <begin position="11"/>
        <end position="131"/>
    </location>
</feature>
<reference evidence="15" key="1">
    <citation type="submission" date="2016-06" db="EMBL/GenBank/DDBJ databases">
        <title>Four novel species of enterococci isolated from chicken manure.</title>
        <authorList>
            <person name="Van Tyne D."/>
        </authorList>
    </citation>
    <scope>NUCLEOTIDE SEQUENCE [LARGE SCALE GENOMIC DNA]</scope>
    <source>
        <strain evidence="15">JM9A</strain>
    </source>
</reference>
<evidence type="ECO:0000256" key="4">
    <source>
        <dbReference type="ARBA" id="ARBA00013213"/>
    </source>
</evidence>
<evidence type="ECO:0000256" key="11">
    <source>
        <dbReference type="RuleBase" id="RU004171"/>
    </source>
</evidence>
<accession>A0ABV0F0V1</accession>
<evidence type="ECO:0000259" key="12">
    <source>
        <dbReference type="Pfam" id="PF00742"/>
    </source>
</evidence>
<dbReference type="Pfam" id="PF03447">
    <property type="entry name" value="NAD_binding_3"/>
    <property type="match status" value="1"/>
</dbReference>
<dbReference type="Proteomes" id="UP001429357">
    <property type="component" value="Unassembled WGS sequence"/>
</dbReference>
<feature type="domain" description="Homoserine dehydrogenase catalytic" evidence="12">
    <location>
        <begin position="139"/>
        <end position="316"/>
    </location>
</feature>
<comment type="catalytic activity">
    <reaction evidence="10">
        <text>L-homoserine + NADP(+) = L-aspartate 4-semialdehyde + NADPH + H(+)</text>
        <dbReference type="Rhea" id="RHEA:15761"/>
        <dbReference type="ChEBI" id="CHEBI:15378"/>
        <dbReference type="ChEBI" id="CHEBI:57476"/>
        <dbReference type="ChEBI" id="CHEBI:57783"/>
        <dbReference type="ChEBI" id="CHEBI:58349"/>
        <dbReference type="ChEBI" id="CHEBI:537519"/>
        <dbReference type="EC" id="1.1.1.3"/>
    </reaction>
</comment>
<keyword evidence="6 10" id="KW-0028">Amino-acid biosynthesis</keyword>
<dbReference type="NCBIfam" id="NF004976">
    <property type="entry name" value="PRK06349.1"/>
    <property type="match status" value="1"/>
</dbReference>
<name>A0ABV0F0V1_9ENTE</name>
<dbReference type="EC" id="1.1.1.3" evidence="4 10"/>
<comment type="similarity">
    <text evidence="3 11">Belongs to the homoserine dehydrogenase family.</text>
</comment>
<dbReference type="PANTHER" id="PTHR43331:SF1">
    <property type="entry name" value="HOMOSERINE DEHYDROGENASE"/>
    <property type="match status" value="1"/>
</dbReference>
<comment type="pathway">
    <text evidence="1 10">Amino-acid biosynthesis; L-threonine biosynthesis; L-threonine from L-aspartate: step 3/5.</text>
</comment>
<evidence type="ECO:0000256" key="9">
    <source>
        <dbReference type="ARBA" id="ARBA00023167"/>
    </source>
</evidence>
<proteinExistence type="inferred from homology"/>
<dbReference type="InterPro" id="IPR036291">
    <property type="entry name" value="NAD(P)-bd_dom_sf"/>
</dbReference>
<dbReference type="SUPFAM" id="SSF55347">
    <property type="entry name" value="Glyceraldehyde-3-phosphate dehydrogenase-like, C-terminal domain"/>
    <property type="match status" value="1"/>
</dbReference>
<organism evidence="14 15">
    <name type="scientific">Enterococcus diestrammenae</name>
    <dbReference type="NCBI Taxonomy" id="1155073"/>
    <lineage>
        <taxon>Bacteria</taxon>
        <taxon>Bacillati</taxon>
        <taxon>Bacillota</taxon>
        <taxon>Bacilli</taxon>
        <taxon>Lactobacillales</taxon>
        <taxon>Enterococcaceae</taxon>
        <taxon>Enterococcus</taxon>
    </lineage>
</organism>
<dbReference type="PROSITE" id="PS01042">
    <property type="entry name" value="HOMOSER_DHGENASE"/>
    <property type="match status" value="1"/>
</dbReference>
<dbReference type="InterPro" id="IPR019811">
    <property type="entry name" value="HDH_CS"/>
</dbReference>
<dbReference type="RefSeq" id="WP_161868403.1">
    <property type="nucleotide sequence ID" value="NZ_MAEI02000001.1"/>
</dbReference>
<dbReference type="Gene3D" id="3.30.70.260">
    <property type="match status" value="1"/>
</dbReference>
<dbReference type="InterPro" id="IPR016204">
    <property type="entry name" value="HDH"/>
</dbReference>
<evidence type="ECO:0000256" key="2">
    <source>
        <dbReference type="ARBA" id="ARBA00005062"/>
    </source>
</evidence>
<evidence type="ECO:0000256" key="3">
    <source>
        <dbReference type="ARBA" id="ARBA00006753"/>
    </source>
</evidence>
<dbReference type="InterPro" id="IPR005106">
    <property type="entry name" value="Asp/hSer_DH_NAD-bd"/>
</dbReference>
<keyword evidence="9 10" id="KW-0486">Methionine biosynthesis</keyword>
<keyword evidence="7 10" id="KW-0791">Threonine biosynthesis</keyword>
<evidence type="ECO:0000256" key="1">
    <source>
        <dbReference type="ARBA" id="ARBA00005056"/>
    </source>
</evidence>
<dbReference type="EMBL" id="MAEI02000001">
    <property type="protein sequence ID" value="MEO1781683.1"/>
    <property type="molecule type" value="Genomic_DNA"/>
</dbReference>
<evidence type="ECO:0000256" key="7">
    <source>
        <dbReference type="ARBA" id="ARBA00022697"/>
    </source>
</evidence>
<keyword evidence="10" id="KW-0521">NADP</keyword>
<comment type="pathway">
    <text evidence="2 10">Amino-acid biosynthesis; L-methionine biosynthesis via de novo pathway; L-homoserine from L-aspartate: step 3/3.</text>
</comment>
<dbReference type="InterPro" id="IPR001342">
    <property type="entry name" value="HDH_cat"/>
</dbReference>
<dbReference type="PIRSF" id="PIRSF000098">
    <property type="entry name" value="Homoser_dehydrog"/>
    <property type="match status" value="1"/>
</dbReference>
<gene>
    <name evidence="14" type="ORF">BAU18_001270</name>
</gene>
<dbReference type="PANTHER" id="PTHR43331">
    <property type="entry name" value="HOMOSERINE DEHYDROGENASE"/>
    <property type="match status" value="1"/>
</dbReference>
<sequence>MEKRLQIGILGLGVVGTGVVEILAKEGQKIKEKTGVELVITKALIRPGEDKVDFAKQHSLQLVYDIKDITEDASIDVMVEVMGKIHPAKEFVLAALTTGKHVVTANKDLLAQHGTELVQTAVKNHVSLYYEASVAGGIPILRTLANSFIADEITEVLGIINGTTNYMLTQMVEQGMSYEDALAKAQELGFAESDPTNDVDGIDAAYKTVILTRFAYGTDIAIDDFVVRGIRGIGIEDIELAKTQGYEVKLIGMTKKVGTGVFAEVAPALVPVHHPLASIRNEFNGVFIRSTGIGQSMYFGPGAGSLPTATSVVTDLAVIAENQGDNKPAPQFVDYRSEKIFADPKDVFSAYFVAMELTDDPQIWQEIKEAATGFAIAYRELENQVTAAGKRRIVVMTEPCSEVQRHQFVSAVEKIEDTKITQIMKVMEE</sequence>
<reference evidence="14 15" key="2">
    <citation type="submission" date="2024-02" db="EMBL/GenBank/DDBJ databases">
        <title>The Genome Sequence of Enterococcus diestrammenae JM9A.</title>
        <authorList>
            <person name="Earl A."/>
            <person name="Manson A."/>
            <person name="Gilmore M."/>
            <person name="Sanders J."/>
            <person name="Shea T."/>
            <person name="Howe W."/>
            <person name="Livny J."/>
            <person name="Cuomo C."/>
            <person name="Neafsey D."/>
            <person name="Birren B."/>
        </authorList>
    </citation>
    <scope>NUCLEOTIDE SEQUENCE [LARGE SCALE GENOMIC DNA]</scope>
    <source>
        <strain evidence="14 15">JM9A</strain>
    </source>
</reference>
<evidence type="ECO:0000313" key="14">
    <source>
        <dbReference type="EMBL" id="MEO1781683.1"/>
    </source>
</evidence>
<dbReference type="Pfam" id="PF00742">
    <property type="entry name" value="Homoserine_dh"/>
    <property type="match status" value="1"/>
</dbReference>
<dbReference type="Gene3D" id="3.40.50.720">
    <property type="entry name" value="NAD(P)-binding Rossmann-like Domain"/>
    <property type="match status" value="1"/>
</dbReference>
<evidence type="ECO:0000313" key="15">
    <source>
        <dbReference type="Proteomes" id="UP001429357"/>
    </source>
</evidence>
<evidence type="ECO:0000259" key="13">
    <source>
        <dbReference type="Pfam" id="PF03447"/>
    </source>
</evidence>
<evidence type="ECO:0000256" key="8">
    <source>
        <dbReference type="ARBA" id="ARBA00023002"/>
    </source>
</evidence>
<evidence type="ECO:0000256" key="10">
    <source>
        <dbReference type="RuleBase" id="RU000579"/>
    </source>
</evidence>
<comment type="caution">
    <text evidence="14">The sequence shown here is derived from an EMBL/GenBank/DDBJ whole genome shotgun (WGS) entry which is preliminary data.</text>
</comment>
<dbReference type="Gene3D" id="3.30.360.10">
    <property type="entry name" value="Dihydrodipicolinate Reductase, domain 2"/>
    <property type="match status" value="1"/>
</dbReference>
<protein>
    <recommendedName>
        <fullName evidence="5 10">Homoserine dehydrogenase</fullName>
        <ecNumber evidence="4 10">1.1.1.3</ecNumber>
    </recommendedName>
</protein>
<dbReference type="SUPFAM" id="SSF51735">
    <property type="entry name" value="NAD(P)-binding Rossmann-fold domains"/>
    <property type="match status" value="1"/>
</dbReference>
<evidence type="ECO:0000256" key="6">
    <source>
        <dbReference type="ARBA" id="ARBA00022605"/>
    </source>
</evidence>